<dbReference type="PANTHER" id="PTHR30055:SF238">
    <property type="entry name" value="MYCOFACTOCIN BIOSYNTHESIS TRANSCRIPTIONAL REGULATOR MFTR-RELATED"/>
    <property type="match status" value="1"/>
</dbReference>
<dbReference type="AlphaFoldDB" id="A0A212LNI7"/>
<protein>
    <submittedName>
        <fullName evidence="6">TetR family transcriptional regulator</fullName>
    </submittedName>
</protein>
<dbReference type="EMBL" id="FMJE01000002">
    <property type="protein sequence ID" value="SCM79105.1"/>
    <property type="molecule type" value="Genomic_DNA"/>
</dbReference>
<gene>
    <name evidence="6" type="ORF">KL86SPO_20401</name>
</gene>
<dbReference type="GO" id="GO:0000976">
    <property type="term" value="F:transcription cis-regulatory region binding"/>
    <property type="evidence" value="ECO:0007669"/>
    <property type="project" value="TreeGrafter"/>
</dbReference>
<reference evidence="6" key="1">
    <citation type="submission" date="2016-08" db="EMBL/GenBank/DDBJ databases">
        <authorList>
            <person name="Seilhamer J.J."/>
        </authorList>
    </citation>
    <scope>NUCLEOTIDE SEQUENCE</scope>
    <source>
        <strain evidence="6">86</strain>
    </source>
</reference>
<dbReference type="GO" id="GO:0003700">
    <property type="term" value="F:DNA-binding transcription factor activity"/>
    <property type="evidence" value="ECO:0007669"/>
    <property type="project" value="TreeGrafter"/>
</dbReference>
<dbReference type="PANTHER" id="PTHR30055">
    <property type="entry name" value="HTH-TYPE TRANSCRIPTIONAL REGULATOR RUTR"/>
    <property type="match status" value="1"/>
</dbReference>
<dbReference type="PRINTS" id="PR00455">
    <property type="entry name" value="HTHTETR"/>
</dbReference>
<dbReference type="Pfam" id="PF00440">
    <property type="entry name" value="TetR_N"/>
    <property type="match status" value="1"/>
</dbReference>
<evidence type="ECO:0000313" key="6">
    <source>
        <dbReference type="EMBL" id="SCM79105.1"/>
    </source>
</evidence>
<dbReference type="Gene3D" id="1.10.357.10">
    <property type="entry name" value="Tetracycline Repressor, domain 2"/>
    <property type="match status" value="1"/>
</dbReference>
<proteinExistence type="predicted"/>
<evidence type="ECO:0000256" key="3">
    <source>
        <dbReference type="ARBA" id="ARBA00023163"/>
    </source>
</evidence>
<dbReference type="PROSITE" id="PS50977">
    <property type="entry name" value="HTH_TETR_2"/>
    <property type="match status" value="1"/>
</dbReference>
<name>A0A212LNI7_9FIRM</name>
<dbReference type="SUPFAM" id="SSF46689">
    <property type="entry name" value="Homeodomain-like"/>
    <property type="match status" value="1"/>
</dbReference>
<feature type="domain" description="HTH tetR-type" evidence="5">
    <location>
        <begin position="14"/>
        <end position="74"/>
    </location>
</feature>
<accession>A0A212LNI7</accession>
<evidence type="ECO:0000259" key="5">
    <source>
        <dbReference type="PROSITE" id="PS50977"/>
    </source>
</evidence>
<dbReference type="RefSeq" id="WP_288183395.1">
    <property type="nucleotide sequence ID" value="NZ_LT608335.1"/>
</dbReference>
<dbReference type="InterPro" id="IPR050109">
    <property type="entry name" value="HTH-type_TetR-like_transc_reg"/>
</dbReference>
<evidence type="ECO:0000256" key="4">
    <source>
        <dbReference type="PROSITE-ProRule" id="PRU00335"/>
    </source>
</evidence>
<evidence type="ECO:0000256" key="1">
    <source>
        <dbReference type="ARBA" id="ARBA00023015"/>
    </source>
</evidence>
<keyword evidence="2 4" id="KW-0238">DNA-binding</keyword>
<organism evidence="6">
    <name type="scientific">uncultured Sporomusa sp</name>
    <dbReference type="NCBI Taxonomy" id="307249"/>
    <lineage>
        <taxon>Bacteria</taxon>
        <taxon>Bacillati</taxon>
        <taxon>Bacillota</taxon>
        <taxon>Negativicutes</taxon>
        <taxon>Selenomonadales</taxon>
        <taxon>Sporomusaceae</taxon>
        <taxon>Sporomusa</taxon>
        <taxon>environmental samples</taxon>
    </lineage>
</organism>
<keyword evidence="3" id="KW-0804">Transcription</keyword>
<keyword evidence="1" id="KW-0805">Transcription regulation</keyword>
<dbReference type="InterPro" id="IPR009057">
    <property type="entry name" value="Homeodomain-like_sf"/>
</dbReference>
<sequence length="210" mass="24531">MKYSSCTKKKSRPSNAKHLLFTTALEHFSRDGFEGASLGQIAADVGIKKPSIYKHFQSKEDLFIKVLLYTEHEVKRRIMQYFAKQFREKELKEILQDFPQFLLEEYEQELSFRFLLRQAFFPPRMLTPEVLEKITPLLDSFERLLTKRFRELGPEMIFTQPGAASLTYLTLIDGILAEMLYAGMNKAQRRIDAAWPVFCRGVFLTDSKVN</sequence>
<feature type="DNA-binding region" description="H-T-H motif" evidence="4">
    <location>
        <begin position="37"/>
        <end position="56"/>
    </location>
</feature>
<dbReference type="InterPro" id="IPR001647">
    <property type="entry name" value="HTH_TetR"/>
</dbReference>
<dbReference type="Gene3D" id="1.10.10.60">
    <property type="entry name" value="Homeodomain-like"/>
    <property type="match status" value="1"/>
</dbReference>
<evidence type="ECO:0000256" key="2">
    <source>
        <dbReference type="ARBA" id="ARBA00023125"/>
    </source>
</evidence>